<name>A0A2S9WQN2_9FLAO</name>
<sequence length="120" mass="13440">MAQVVITTGKKSEQQPENLEVLVANSNASVLQPIGQQGTSSGLIYVTLGSLTGQLSKFEVFFRQYLIQNYNVGYEFYGCNLMGPELAYMNKRNKELTDAFGEDFIATQREKAKELFNKKA</sequence>
<dbReference type="AlphaFoldDB" id="A0A2S9WQN2"/>
<reference evidence="1 2" key="1">
    <citation type="submission" date="2016-11" db="EMBL/GenBank/DDBJ databases">
        <title>Trade-off between light-utilization and light-protection in marine flavobacteria.</title>
        <authorList>
            <person name="Kumagai Y."/>
        </authorList>
    </citation>
    <scope>NUCLEOTIDE SEQUENCE [LARGE SCALE GENOMIC DNA]</scope>
    <source>
        <strain evidence="1 2">JCM 17109</strain>
    </source>
</reference>
<evidence type="ECO:0000313" key="1">
    <source>
        <dbReference type="EMBL" id="PRP65773.1"/>
    </source>
</evidence>
<evidence type="ECO:0000313" key="2">
    <source>
        <dbReference type="Proteomes" id="UP000239532"/>
    </source>
</evidence>
<organism evidence="1 2">
    <name type="scientific">Nonlabens agnitus</name>
    <dbReference type="NCBI Taxonomy" id="870484"/>
    <lineage>
        <taxon>Bacteria</taxon>
        <taxon>Pseudomonadati</taxon>
        <taxon>Bacteroidota</taxon>
        <taxon>Flavobacteriia</taxon>
        <taxon>Flavobacteriales</taxon>
        <taxon>Flavobacteriaceae</taxon>
        <taxon>Nonlabens</taxon>
    </lineage>
</organism>
<dbReference type="Proteomes" id="UP000239532">
    <property type="component" value="Unassembled WGS sequence"/>
</dbReference>
<dbReference type="EMBL" id="MQUC01000003">
    <property type="protein sequence ID" value="PRP65773.1"/>
    <property type="molecule type" value="Genomic_DNA"/>
</dbReference>
<gene>
    <name evidence="1" type="ORF">BST86_01025</name>
</gene>
<keyword evidence="2" id="KW-1185">Reference proteome</keyword>
<proteinExistence type="predicted"/>
<accession>A0A2S9WQN2</accession>
<protein>
    <submittedName>
        <fullName evidence="1">Uncharacterized protein</fullName>
    </submittedName>
</protein>
<comment type="caution">
    <text evidence="1">The sequence shown here is derived from an EMBL/GenBank/DDBJ whole genome shotgun (WGS) entry which is preliminary data.</text>
</comment>